<evidence type="ECO:0000256" key="7">
    <source>
        <dbReference type="HAMAP-Rule" id="MF_00083"/>
    </source>
</evidence>
<keyword evidence="11" id="KW-1185">Reference proteome</keyword>
<keyword evidence="4 7" id="KW-0694">RNA-binding</keyword>
<dbReference type="PANTHER" id="PTHR17224:SF1">
    <property type="entry name" value="PEPTIDYL-TRNA HYDROLASE"/>
    <property type="match status" value="1"/>
</dbReference>
<dbReference type="RefSeq" id="WP_145444994.1">
    <property type="nucleotide sequence ID" value="NZ_CP036280.1"/>
</dbReference>
<feature type="binding site" evidence="7">
    <location>
        <position position="112"/>
    </location>
    <ligand>
        <name>tRNA</name>
        <dbReference type="ChEBI" id="CHEBI:17843"/>
    </ligand>
</feature>
<evidence type="ECO:0000256" key="9">
    <source>
        <dbReference type="RuleBase" id="RU004320"/>
    </source>
</evidence>
<dbReference type="GO" id="GO:0006515">
    <property type="term" value="P:protein quality control for misfolded or incompletely synthesized proteins"/>
    <property type="evidence" value="ECO:0007669"/>
    <property type="project" value="UniProtKB-UniRule"/>
</dbReference>
<dbReference type="EMBL" id="CP036280">
    <property type="protein sequence ID" value="QDU70853.1"/>
    <property type="molecule type" value="Genomic_DNA"/>
</dbReference>
<protein>
    <recommendedName>
        <fullName evidence="6 7">Peptidyl-tRNA hydrolase</fullName>
        <shortName evidence="7">Pth</shortName>
        <ecNumber evidence="1 7">3.1.1.29</ecNumber>
    </recommendedName>
</protein>
<dbReference type="SUPFAM" id="SSF53178">
    <property type="entry name" value="Peptidyl-tRNA hydrolase-like"/>
    <property type="match status" value="1"/>
</dbReference>
<feature type="binding site" evidence="7">
    <location>
        <position position="64"/>
    </location>
    <ligand>
        <name>tRNA</name>
        <dbReference type="ChEBI" id="CHEBI:17843"/>
    </ligand>
</feature>
<dbReference type="FunFam" id="3.40.50.1470:FF:000001">
    <property type="entry name" value="Peptidyl-tRNA hydrolase"/>
    <property type="match status" value="1"/>
</dbReference>
<comment type="subunit">
    <text evidence="7">Monomer.</text>
</comment>
<dbReference type="Proteomes" id="UP000320386">
    <property type="component" value="Chromosome"/>
</dbReference>
<keyword evidence="2 7" id="KW-0820">tRNA-binding</keyword>
<name>A0A518BV37_9BACT</name>
<feature type="site" description="Discriminates between blocked and unblocked aminoacyl-tRNA" evidence="7">
    <location>
        <position position="9"/>
    </location>
</feature>
<dbReference type="GO" id="GO:0072344">
    <property type="term" value="P:rescue of stalled ribosome"/>
    <property type="evidence" value="ECO:0007669"/>
    <property type="project" value="UniProtKB-UniRule"/>
</dbReference>
<dbReference type="InterPro" id="IPR036416">
    <property type="entry name" value="Pept_tRNA_hydro_sf"/>
</dbReference>
<evidence type="ECO:0000256" key="5">
    <source>
        <dbReference type="ARBA" id="ARBA00038063"/>
    </source>
</evidence>
<feature type="site" description="Stabilizes the basic form of H active site to accept a proton" evidence="7">
    <location>
        <position position="91"/>
    </location>
</feature>
<evidence type="ECO:0000256" key="4">
    <source>
        <dbReference type="ARBA" id="ARBA00022884"/>
    </source>
</evidence>
<comment type="function">
    <text evidence="7">Hydrolyzes ribosome-free peptidyl-tRNAs (with 1 or more amino acids incorporated), which drop off the ribosome during protein synthesis, or as a result of ribosome stalling.</text>
</comment>
<dbReference type="NCBIfam" id="TIGR00447">
    <property type="entry name" value="pth"/>
    <property type="match status" value="1"/>
</dbReference>
<accession>A0A518BV37</accession>
<dbReference type="Gene3D" id="3.40.50.1470">
    <property type="entry name" value="Peptidyl-tRNA hydrolase"/>
    <property type="match status" value="1"/>
</dbReference>
<dbReference type="InterPro" id="IPR001328">
    <property type="entry name" value="Pept_tRNA_hydro"/>
</dbReference>
<evidence type="ECO:0000313" key="11">
    <source>
        <dbReference type="Proteomes" id="UP000320386"/>
    </source>
</evidence>
<dbReference type="InterPro" id="IPR018171">
    <property type="entry name" value="Pept_tRNA_hydro_CS"/>
</dbReference>
<dbReference type="GO" id="GO:0005737">
    <property type="term" value="C:cytoplasm"/>
    <property type="evidence" value="ECO:0007669"/>
    <property type="project" value="UniProtKB-SubCell"/>
</dbReference>
<feature type="binding site" evidence="7">
    <location>
        <position position="66"/>
    </location>
    <ligand>
        <name>tRNA</name>
        <dbReference type="ChEBI" id="CHEBI:17843"/>
    </ligand>
</feature>
<dbReference type="GO" id="GO:0000049">
    <property type="term" value="F:tRNA binding"/>
    <property type="evidence" value="ECO:0007669"/>
    <property type="project" value="UniProtKB-UniRule"/>
</dbReference>
<feature type="active site" description="Proton acceptor" evidence="7">
    <location>
        <position position="19"/>
    </location>
</feature>
<dbReference type="AlphaFoldDB" id="A0A518BV37"/>
<comment type="catalytic activity">
    <reaction evidence="7 8">
        <text>an N-acyl-L-alpha-aminoacyl-tRNA + H2O = an N-acyl-L-amino acid + a tRNA + H(+)</text>
        <dbReference type="Rhea" id="RHEA:54448"/>
        <dbReference type="Rhea" id="RHEA-COMP:10123"/>
        <dbReference type="Rhea" id="RHEA-COMP:13883"/>
        <dbReference type="ChEBI" id="CHEBI:15377"/>
        <dbReference type="ChEBI" id="CHEBI:15378"/>
        <dbReference type="ChEBI" id="CHEBI:59874"/>
        <dbReference type="ChEBI" id="CHEBI:78442"/>
        <dbReference type="ChEBI" id="CHEBI:138191"/>
        <dbReference type="EC" id="3.1.1.29"/>
    </reaction>
</comment>
<proteinExistence type="inferred from homology"/>
<dbReference type="Pfam" id="PF01195">
    <property type="entry name" value="Pept_tRNA_hydro"/>
    <property type="match status" value="1"/>
</dbReference>
<evidence type="ECO:0000256" key="8">
    <source>
        <dbReference type="RuleBase" id="RU000673"/>
    </source>
</evidence>
<evidence type="ECO:0000256" key="6">
    <source>
        <dbReference type="ARBA" id="ARBA00050038"/>
    </source>
</evidence>
<evidence type="ECO:0000256" key="2">
    <source>
        <dbReference type="ARBA" id="ARBA00022555"/>
    </source>
</evidence>
<dbReference type="CDD" id="cd00462">
    <property type="entry name" value="PTH"/>
    <property type="match status" value="1"/>
</dbReference>
<keyword evidence="7" id="KW-0963">Cytoplasm</keyword>
<gene>
    <name evidence="7 10" type="primary">pth</name>
    <name evidence="10" type="ORF">Pan265_06930</name>
</gene>
<comment type="function">
    <text evidence="7">Catalyzes the release of premature peptidyl moieties from peptidyl-tRNA molecules trapped in stalled 50S ribosomal subunits, and thus maintains levels of free tRNAs and 50S ribosomes.</text>
</comment>
<sequence length="184" mass="20140">MKLIVGLGNPGPQYAKTRHNAGFMVVDRLAERHGMTGGKSRFSGLFTDGLIASARAGLLKPMTYMNLSGQAVVEAMNFYKVPPEDLLVVVDDIALDCGQIRCRPEGGAGGHNGLKDIQQRLGTQKYPRLRIGIDPPGRIPQVDYVLGRFTPDQQQAMEQAVPTACDAIETWLTHGITETMNRYN</sequence>
<dbReference type="PROSITE" id="PS01196">
    <property type="entry name" value="PEPT_TRNA_HYDROL_2"/>
    <property type="match status" value="1"/>
</dbReference>
<dbReference type="GO" id="GO:0004045">
    <property type="term" value="F:peptidyl-tRNA hydrolase activity"/>
    <property type="evidence" value="ECO:0007669"/>
    <property type="project" value="UniProtKB-UniRule"/>
</dbReference>
<dbReference type="KEGG" id="mcad:Pan265_06930"/>
<comment type="similarity">
    <text evidence="5 7 9">Belongs to the PTH family.</text>
</comment>
<evidence type="ECO:0000256" key="3">
    <source>
        <dbReference type="ARBA" id="ARBA00022801"/>
    </source>
</evidence>
<dbReference type="PROSITE" id="PS01195">
    <property type="entry name" value="PEPT_TRNA_HYDROL_1"/>
    <property type="match status" value="1"/>
</dbReference>
<dbReference type="PANTHER" id="PTHR17224">
    <property type="entry name" value="PEPTIDYL-TRNA HYDROLASE"/>
    <property type="match status" value="1"/>
</dbReference>
<comment type="subcellular location">
    <subcellularLocation>
        <location evidence="7">Cytoplasm</location>
    </subcellularLocation>
</comment>
<organism evidence="10 11">
    <name type="scientific">Mucisphaera calidilacus</name>
    <dbReference type="NCBI Taxonomy" id="2527982"/>
    <lineage>
        <taxon>Bacteria</taxon>
        <taxon>Pseudomonadati</taxon>
        <taxon>Planctomycetota</taxon>
        <taxon>Phycisphaerae</taxon>
        <taxon>Phycisphaerales</taxon>
        <taxon>Phycisphaeraceae</taxon>
        <taxon>Mucisphaera</taxon>
    </lineage>
</organism>
<dbReference type="EC" id="3.1.1.29" evidence="1 7"/>
<evidence type="ECO:0000313" key="10">
    <source>
        <dbReference type="EMBL" id="QDU70853.1"/>
    </source>
</evidence>
<evidence type="ECO:0000256" key="1">
    <source>
        <dbReference type="ARBA" id="ARBA00013260"/>
    </source>
</evidence>
<dbReference type="OrthoDB" id="9800507at2"/>
<keyword evidence="3 7" id="KW-0378">Hydrolase</keyword>
<feature type="binding site" evidence="7">
    <location>
        <position position="14"/>
    </location>
    <ligand>
        <name>tRNA</name>
        <dbReference type="ChEBI" id="CHEBI:17843"/>
    </ligand>
</feature>
<dbReference type="HAMAP" id="MF_00083">
    <property type="entry name" value="Pept_tRNA_hydro_bact"/>
    <property type="match status" value="1"/>
</dbReference>
<reference evidence="10 11" key="1">
    <citation type="submission" date="2019-02" db="EMBL/GenBank/DDBJ databases">
        <title>Deep-cultivation of Planctomycetes and their phenomic and genomic characterization uncovers novel biology.</title>
        <authorList>
            <person name="Wiegand S."/>
            <person name="Jogler M."/>
            <person name="Boedeker C."/>
            <person name="Pinto D."/>
            <person name="Vollmers J."/>
            <person name="Rivas-Marin E."/>
            <person name="Kohn T."/>
            <person name="Peeters S.H."/>
            <person name="Heuer A."/>
            <person name="Rast P."/>
            <person name="Oberbeckmann S."/>
            <person name="Bunk B."/>
            <person name="Jeske O."/>
            <person name="Meyerdierks A."/>
            <person name="Storesund J.E."/>
            <person name="Kallscheuer N."/>
            <person name="Luecker S."/>
            <person name="Lage O.M."/>
            <person name="Pohl T."/>
            <person name="Merkel B.J."/>
            <person name="Hornburger P."/>
            <person name="Mueller R.-W."/>
            <person name="Bruemmer F."/>
            <person name="Labrenz M."/>
            <person name="Spormann A.M."/>
            <person name="Op den Camp H."/>
            <person name="Overmann J."/>
            <person name="Amann R."/>
            <person name="Jetten M.S.M."/>
            <person name="Mascher T."/>
            <person name="Medema M.H."/>
            <person name="Devos D.P."/>
            <person name="Kaster A.-K."/>
            <person name="Ovreas L."/>
            <person name="Rohde M."/>
            <person name="Galperin M.Y."/>
            <person name="Jogler C."/>
        </authorList>
    </citation>
    <scope>NUCLEOTIDE SEQUENCE [LARGE SCALE GENOMIC DNA]</scope>
    <source>
        <strain evidence="10 11">Pan265</strain>
    </source>
</reference>